<name>A0A5C4VNU3_9ACTN</name>
<dbReference type="EMBL" id="VDLX02000019">
    <property type="protein sequence ID" value="KAB8189654.1"/>
    <property type="molecule type" value="Genomic_DNA"/>
</dbReference>
<sequence length="70" mass="7045">MPHPSAPVPFLTLSGSIQFLIRSGLVQLLAASGLGRLLRAGVSAPPADSHPHDGTDGNRVPPASDGSAHA</sequence>
<reference evidence="1 2" key="1">
    <citation type="submission" date="2019-10" db="EMBL/GenBank/DDBJ databases">
        <title>Nonomuraea sp. nov., isolated from Phyllanthus amarus.</title>
        <authorList>
            <person name="Klykleung N."/>
            <person name="Tanasupawat S."/>
        </authorList>
    </citation>
    <scope>NUCLEOTIDE SEQUENCE [LARGE SCALE GENOMIC DNA]</scope>
    <source>
        <strain evidence="1 2">PA1-10</strain>
    </source>
</reference>
<dbReference type="Proteomes" id="UP000312512">
    <property type="component" value="Unassembled WGS sequence"/>
</dbReference>
<proteinExistence type="predicted"/>
<evidence type="ECO:0000313" key="1">
    <source>
        <dbReference type="EMBL" id="KAB8189654.1"/>
    </source>
</evidence>
<dbReference type="RefSeq" id="WP_139635516.1">
    <property type="nucleotide sequence ID" value="NZ_CP045572.1"/>
</dbReference>
<keyword evidence="2" id="KW-1185">Reference proteome</keyword>
<accession>A0A5P9Z2G0</accession>
<protein>
    <submittedName>
        <fullName evidence="1">Uncharacterized protein</fullName>
    </submittedName>
</protein>
<gene>
    <name evidence="1" type="ORF">FH608_039410</name>
</gene>
<dbReference type="AlphaFoldDB" id="A0A5C4VNU3"/>
<evidence type="ECO:0000313" key="2">
    <source>
        <dbReference type="Proteomes" id="UP000312512"/>
    </source>
</evidence>
<comment type="caution">
    <text evidence="1">The sequence shown here is derived from an EMBL/GenBank/DDBJ whole genome shotgun (WGS) entry which is preliminary data.</text>
</comment>
<organism evidence="1 2">
    <name type="scientific">Nonomuraea phyllanthi</name>
    <dbReference type="NCBI Taxonomy" id="2219224"/>
    <lineage>
        <taxon>Bacteria</taxon>
        <taxon>Bacillati</taxon>
        <taxon>Actinomycetota</taxon>
        <taxon>Actinomycetes</taxon>
        <taxon>Streptosporangiales</taxon>
        <taxon>Streptosporangiaceae</taxon>
        <taxon>Nonomuraea</taxon>
    </lineage>
</organism>
<accession>A0A5C4VNU3</accession>